<dbReference type="InterPro" id="IPR027877">
    <property type="entry name" value="Smim15"/>
</dbReference>
<dbReference type="PANTHER" id="PTHR45782">
    <property type="entry name" value="MITOCHONDRIAL RIBOSOME-ASSOCIATED GTPASE 1"/>
    <property type="match status" value="1"/>
</dbReference>
<dbReference type="Pfam" id="PF01926">
    <property type="entry name" value="MMR_HSR1"/>
    <property type="match status" value="1"/>
</dbReference>
<dbReference type="OrthoDB" id="269151at2759"/>
<evidence type="ECO:0000256" key="4">
    <source>
        <dbReference type="SAM" id="Phobius"/>
    </source>
</evidence>
<dbReference type="KEGG" id="egl:EGR_07395"/>
<name>W6U9P7_ECHGR</name>
<dbReference type="STRING" id="6210.W6U9P7"/>
<dbReference type="GO" id="GO:0005525">
    <property type="term" value="F:GTP binding"/>
    <property type="evidence" value="ECO:0007669"/>
    <property type="project" value="UniProtKB-KW"/>
</dbReference>
<evidence type="ECO:0000256" key="1">
    <source>
        <dbReference type="ARBA" id="ARBA00022741"/>
    </source>
</evidence>
<dbReference type="GO" id="GO:0003924">
    <property type="term" value="F:GTPase activity"/>
    <property type="evidence" value="ECO:0007669"/>
    <property type="project" value="TreeGrafter"/>
</dbReference>
<evidence type="ECO:0000313" key="7">
    <source>
        <dbReference type="Proteomes" id="UP000019149"/>
    </source>
</evidence>
<dbReference type="InterPro" id="IPR006073">
    <property type="entry name" value="GTP-bd"/>
</dbReference>
<evidence type="ECO:0000259" key="5">
    <source>
        <dbReference type="Pfam" id="PF01926"/>
    </source>
</evidence>
<keyword evidence="4" id="KW-0472">Membrane</keyword>
<keyword evidence="4" id="KW-1133">Transmembrane helix</keyword>
<comment type="caution">
    <text evidence="6">The sequence shown here is derived from an EMBL/GenBank/DDBJ whole genome shotgun (WGS) entry which is preliminary data.</text>
</comment>
<dbReference type="Proteomes" id="UP000019149">
    <property type="component" value="Unassembled WGS sequence"/>
</dbReference>
<dbReference type="GO" id="GO:0005739">
    <property type="term" value="C:mitochondrion"/>
    <property type="evidence" value="ECO:0007669"/>
    <property type="project" value="TreeGrafter"/>
</dbReference>
<keyword evidence="2" id="KW-0342">GTP-binding</keyword>
<organism evidence="6 7">
    <name type="scientific">Echinococcus granulosus</name>
    <name type="common">Hydatid tapeworm</name>
    <dbReference type="NCBI Taxonomy" id="6210"/>
    <lineage>
        <taxon>Eukaryota</taxon>
        <taxon>Metazoa</taxon>
        <taxon>Spiralia</taxon>
        <taxon>Lophotrochozoa</taxon>
        <taxon>Platyhelminthes</taxon>
        <taxon>Cestoda</taxon>
        <taxon>Eucestoda</taxon>
        <taxon>Cyclophyllidea</taxon>
        <taxon>Taeniidae</taxon>
        <taxon>Echinococcus</taxon>
        <taxon>Echinococcus granulosus group</taxon>
    </lineage>
</organism>
<dbReference type="GO" id="GO:0032543">
    <property type="term" value="P:mitochondrial translation"/>
    <property type="evidence" value="ECO:0007669"/>
    <property type="project" value="TreeGrafter"/>
</dbReference>
<dbReference type="CTD" id="36343110"/>
<sequence>MDAHDDQRNFLSRNSVFEQNKALDLVEPSKGRVPHLNYVRHVLPNSINWYPGHIRKGLKDITSRLAEVDIVIELHDARIPLTGRCQFVREAGQIRPHVLVMTKTDLSEPINDFTKHKELISEDPSFGPLDQPPAEIFFTNLKHPERQKRLLRRILTRLAELAPRWSDPSSSFVHEFADDISEDEAPSSVQRYINAIVVGLPNCGKSSLINALRSFAPSTRRRRAAVRVGKNAGMTRSVGGPVVIARDFPVVTADGTTRELCTLRLIDTPGILEPKAQTLCGQLSLGVCGAMDWNAVDKILLADYLLFCLNAHSNYQYVVTFGLPEPTRRVDKLLAWVAARRHLIQPLHHQNRRLAEEVGESFQPKSVGDPDFDAAAVHFLRAFNEGTLGKLTILPADEARAEPWFVPTTSSNVFWFLKSRCLRESSGIKCVFLFQAAMEEVSASKAASLDWSEFLKKKEEFANLPVPQDWKGWFAYKFIEWSLFAVEDPWGFTSTILICVTPLFFLSAIFSYKLAKILEKEEEEKKRKERKINAARAAAHRHPKAD</sequence>
<evidence type="ECO:0000256" key="3">
    <source>
        <dbReference type="SAM" id="MobiDB-lite"/>
    </source>
</evidence>
<dbReference type="PANTHER" id="PTHR45782:SF4">
    <property type="entry name" value="MITOCHONDRIAL RIBOSOME-ASSOCIATED GTPASE 1"/>
    <property type="match status" value="1"/>
</dbReference>
<dbReference type="SUPFAM" id="SSF52540">
    <property type="entry name" value="P-loop containing nucleoside triphosphate hydrolases"/>
    <property type="match status" value="1"/>
</dbReference>
<dbReference type="InterPro" id="IPR023179">
    <property type="entry name" value="GTP-bd_ortho_bundle_sf"/>
</dbReference>
<dbReference type="AlphaFoldDB" id="W6U9P7"/>
<dbReference type="Gene3D" id="1.10.1580.10">
    <property type="match status" value="1"/>
</dbReference>
<proteinExistence type="predicted"/>
<dbReference type="RefSeq" id="XP_024348931.1">
    <property type="nucleotide sequence ID" value="XM_024496644.1"/>
</dbReference>
<reference evidence="6 7" key="1">
    <citation type="journal article" date="2013" name="Nat. Genet.">
        <title>The genome of the hydatid tapeworm Echinococcus granulosus.</title>
        <authorList>
            <person name="Zheng H."/>
            <person name="Zhang W."/>
            <person name="Zhang L."/>
            <person name="Zhang Z."/>
            <person name="Li J."/>
            <person name="Lu G."/>
            <person name="Zhu Y."/>
            <person name="Wang Y."/>
            <person name="Huang Y."/>
            <person name="Liu J."/>
            <person name="Kang H."/>
            <person name="Chen J."/>
            <person name="Wang L."/>
            <person name="Chen A."/>
            <person name="Yu S."/>
            <person name="Gao Z."/>
            <person name="Jin L."/>
            <person name="Gu W."/>
            <person name="Wang Z."/>
            <person name="Zhao L."/>
            <person name="Shi B."/>
            <person name="Wen H."/>
            <person name="Lin R."/>
            <person name="Jones M.K."/>
            <person name="Brejova B."/>
            <person name="Vinar T."/>
            <person name="Zhao G."/>
            <person name="McManus D.P."/>
            <person name="Chen Z."/>
            <person name="Zhou Y."/>
            <person name="Wang S."/>
        </authorList>
    </citation>
    <scope>NUCLEOTIDE SEQUENCE [LARGE SCALE GENOMIC DNA]</scope>
</reference>
<keyword evidence="1" id="KW-0547">Nucleotide-binding</keyword>
<dbReference type="OMA" id="MDWNAVD"/>
<accession>W6U9P7</accession>
<dbReference type="Pfam" id="PF15086">
    <property type="entry name" value="UPF0542"/>
    <property type="match status" value="1"/>
</dbReference>
<gene>
    <name evidence="6" type="ORF">EGR_07395</name>
</gene>
<protein>
    <submittedName>
        <fullName evidence="6">Mitochondrial GTPase</fullName>
    </submittedName>
</protein>
<dbReference type="Gene3D" id="3.40.50.300">
    <property type="entry name" value="P-loop containing nucleotide triphosphate hydrolases"/>
    <property type="match status" value="1"/>
</dbReference>
<dbReference type="InterPro" id="IPR027417">
    <property type="entry name" value="P-loop_NTPase"/>
</dbReference>
<feature type="transmembrane region" description="Helical" evidence="4">
    <location>
        <begin position="490"/>
        <end position="510"/>
    </location>
</feature>
<evidence type="ECO:0000256" key="2">
    <source>
        <dbReference type="ARBA" id="ARBA00023134"/>
    </source>
</evidence>
<keyword evidence="4" id="KW-0812">Transmembrane</keyword>
<evidence type="ECO:0000313" key="6">
    <source>
        <dbReference type="EMBL" id="EUB57735.1"/>
    </source>
</evidence>
<dbReference type="EMBL" id="APAU02000076">
    <property type="protein sequence ID" value="EUB57735.1"/>
    <property type="molecule type" value="Genomic_DNA"/>
</dbReference>
<feature type="region of interest" description="Disordered" evidence="3">
    <location>
        <begin position="522"/>
        <end position="546"/>
    </location>
</feature>
<keyword evidence="7" id="KW-1185">Reference proteome</keyword>
<dbReference type="GeneID" id="36343110"/>
<feature type="domain" description="G" evidence="5">
    <location>
        <begin position="196"/>
        <end position="276"/>
    </location>
</feature>